<protein>
    <submittedName>
        <fullName evidence="2">Uncharacterized protein</fullName>
    </submittedName>
</protein>
<keyword evidence="1" id="KW-0812">Transmembrane</keyword>
<dbReference type="RefSeq" id="XP_021792335.1">
    <property type="nucleotide sequence ID" value="XM_021936643.2"/>
</dbReference>
<keyword evidence="1" id="KW-0472">Membrane</keyword>
<dbReference type="GeneID" id="110742963"/>
<accession>A0A8I5R7R3</accession>
<keyword evidence="3" id="KW-1185">Reference proteome</keyword>
<organism evidence="2 3">
    <name type="scientific">Papio anubis</name>
    <name type="common">Olive baboon</name>
    <dbReference type="NCBI Taxonomy" id="9555"/>
    <lineage>
        <taxon>Eukaryota</taxon>
        <taxon>Metazoa</taxon>
        <taxon>Chordata</taxon>
        <taxon>Craniata</taxon>
        <taxon>Vertebrata</taxon>
        <taxon>Euteleostomi</taxon>
        <taxon>Mammalia</taxon>
        <taxon>Eutheria</taxon>
        <taxon>Euarchontoglires</taxon>
        <taxon>Primates</taxon>
        <taxon>Haplorrhini</taxon>
        <taxon>Catarrhini</taxon>
        <taxon>Cercopithecidae</taxon>
        <taxon>Cercopithecinae</taxon>
        <taxon>Papio</taxon>
    </lineage>
</organism>
<proteinExistence type="predicted"/>
<dbReference type="GeneTree" id="ENSGT00910000147164"/>
<keyword evidence="1" id="KW-1133">Transmembrane helix</keyword>
<dbReference type="AlphaFoldDB" id="A0A8I5R7R3"/>
<dbReference type="KEGG" id="panu:110742963"/>
<reference evidence="2" key="2">
    <citation type="submission" date="2025-08" db="UniProtKB">
        <authorList>
            <consortium name="Ensembl"/>
        </authorList>
    </citation>
    <scope>IDENTIFICATION</scope>
</reference>
<feature type="transmembrane region" description="Helical" evidence="1">
    <location>
        <begin position="125"/>
        <end position="149"/>
    </location>
</feature>
<sequence>MKLTVSGQVFLEVGFRDRGDQRPDLLCPNGIARFFDADRKGPGPGAYNLTQAMLLHEWCRMKKLNSAMILICNFLAATLLWWSSFISSWVEIELPGDPNALVSALFMDCSGKMMCWMPKHKSTNFILGGISMISALLLSFCLKFLLLTFPQLFPETQKRYIFCASICIVTGALCLCNSWCCGALRVLTSQPSHMDTISSEKTKLIQAEE</sequence>
<reference evidence="2 3" key="1">
    <citation type="submission" date="2012-03" db="EMBL/GenBank/DDBJ databases">
        <title>Whole Genome Assembly of Papio anubis.</title>
        <authorList>
            <person name="Liu Y.L."/>
            <person name="Abraham K.A."/>
            <person name="Akbar H.A."/>
            <person name="Ali S.A."/>
            <person name="Anosike U.A."/>
            <person name="Aqrawi P.A."/>
            <person name="Arias F.A."/>
            <person name="Attaway T.A."/>
            <person name="Awwad R.A."/>
            <person name="Babu C.B."/>
            <person name="Bandaranaike D.B."/>
            <person name="Battles P.B."/>
            <person name="Bell A.B."/>
            <person name="Beltran B.B."/>
            <person name="Berhane-Mersha D.B."/>
            <person name="Bess C.B."/>
            <person name="Bickham C.B."/>
            <person name="Bolden T.B."/>
            <person name="Carter K.C."/>
            <person name="Chau D.C."/>
            <person name="Chavez A.C."/>
            <person name="Clerc-Blankenburg K.C."/>
            <person name="Coyle M.C."/>
            <person name="Dao M.D."/>
            <person name="Davila M.L.D."/>
            <person name="Davy-Carroll L.D."/>
            <person name="Denson S.D."/>
            <person name="Dinh H.D."/>
            <person name="Fernandez S.F."/>
            <person name="Fernando P.F."/>
            <person name="Forbes L.F."/>
            <person name="Francis C.F."/>
            <person name="Francisco L.F."/>
            <person name="Fu Q.F."/>
            <person name="Garcia-Iii R.G."/>
            <person name="Garrett T.G."/>
            <person name="Gross S.G."/>
            <person name="Gubbala S.G."/>
            <person name="Hirani K.H."/>
            <person name="Hogues M.H."/>
            <person name="Hollins B.H."/>
            <person name="Jackson L.J."/>
            <person name="Javaid M.J."/>
            <person name="Jhangiani S.J."/>
            <person name="Johnson A.J."/>
            <person name="Johnson B.J."/>
            <person name="Jones J.J."/>
            <person name="Joshi V.J."/>
            <person name="Kalu J.K."/>
            <person name="Khan N.K."/>
            <person name="Korchina V.K."/>
            <person name="Kovar C.K."/>
            <person name="Lago L.L."/>
            <person name="Lara F.L."/>
            <person name="Le T.-K.L."/>
            <person name="Lee S.L."/>
            <person name="Legall-Iii F.L."/>
            <person name="Lemon S.L."/>
            <person name="Liu J.L."/>
            <person name="Liu Y.-S.L."/>
            <person name="Liyanage D.L."/>
            <person name="Lopez J.L."/>
            <person name="Lorensuhewa L.L."/>
            <person name="Mata R.M."/>
            <person name="Mathew T.M."/>
            <person name="Mercado C.M."/>
            <person name="Mercado I.M."/>
            <person name="Morales K.M."/>
            <person name="Morgan M.M."/>
            <person name="Munidasa M.M."/>
            <person name="Ngo D.N."/>
            <person name="Nguyen L.N."/>
            <person name="Nguyen T.N."/>
            <person name="Nguyen N.N."/>
            <person name="Obregon M.O."/>
            <person name="Okwuonu G.O."/>
            <person name="Ongeri F.O."/>
            <person name="Onwere C.O."/>
            <person name="Osifeso I.O."/>
            <person name="Parra A.P."/>
            <person name="Patil S.P."/>
            <person name="Perez A.P."/>
            <person name="Perez Y.P."/>
            <person name="Pham C.P."/>
            <person name="Pu L.-L.P."/>
            <person name="Puazo M.P."/>
            <person name="Quiroz J.Q."/>
            <person name="Rouhana J.R."/>
            <person name="Ruiz M.R."/>
            <person name="Ruiz S.-J.R."/>
            <person name="Saada N.S."/>
            <person name="Santibanez J.S."/>
            <person name="Scheel M.S."/>
            <person name="Schneider B.S."/>
            <person name="Simmons D.S."/>
            <person name="Sisson I.S."/>
            <person name="Tang L.-Y.T."/>
            <person name="Thornton R.T."/>
            <person name="Tisius J.T."/>
            <person name="Toledanes G.T."/>
            <person name="Trejos Z.T."/>
            <person name="Usmani K.U."/>
            <person name="Varghese R.V."/>
            <person name="Vattathil S.V."/>
            <person name="Vee V.V."/>
            <person name="Walker D.W."/>
            <person name="Weissenberger G.W."/>
            <person name="White C.W."/>
            <person name="Williams A.W."/>
            <person name="Woodworth J.W."/>
            <person name="Wright R.W."/>
            <person name="Zhu Y.Z."/>
            <person name="Han Y.H."/>
            <person name="Newsham I.N."/>
            <person name="Nazareth L.N."/>
            <person name="Worley K.W."/>
            <person name="Muzny D.M."/>
            <person name="Rogers J.R."/>
            <person name="Gibbs R.G."/>
        </authorList>
    </citation>
    <scope>NUCLEOTIDE SEQUENCE [LARGE SCALE GENOMIC DNA]</scope>
</reference>
<evidence type="ECO:0000256" key="1">
    <source>
        <dbReference type="SAM" id="Phobius"/>
    </source>
</evidence>
<reference evidence="2" key="3">
    <citation type="submission" date="2025-09" db="UniProtKB">
        <authorList>
            <consortium name="Ensembl"/>
        </authorList>
    </citation>
    <scope>IDENTIFICATION</scope>
</reference>
<feature type="transmembrane region" description="Helical" evidence="1">
    <location>
        <begin position="161"/>
        <end position="187"/>
    </location>
</feature>
<dbReference type="Proteomes" id="UP000028761">
    <property type="component" value="Chromosome 6"/>
</dbReference>
<evidence type="ECO:0000313" key="2">
    <source>
        <dbReference type="Ensembl" id="ENSPANP00000054500.1"/>
    </source>
</evidence>
<feature type="transmembrane region" description="Helical" evidence="1">
    <location>
        <begin position="67"/>
        <end position="90"/>
    </location>
</feature>
<evidence type="ECO:0000313" key="3">
    <source>
        <dbReference type="Proteomes" id="UP000028761"/>
    </source>
</evidence>
<dbReference type="Ensembl" id="ENSPANT00000065002.1">
    <property type="protein sequence ID" value="ENSPANP00000054500.1"/>
    <property type="gene ID" value="ENSPANG00000046455.1"/>
</dbReference>
<name>A0A8I5R7R3_PAPAN</name>